<dbReference type="PROSITE" id="PS00462">
    <property type="entry name" value="G_GLU_TRANSPEPTIDASE"/>
    <property type="match status" value="1"/>
</dbReference>
<dbReference type="RefSeq" id="WP_144876041.1">
    <property type="nucleotide sequence ID" value="NZ_LR214365.1"/>
</dbReference>
<proteinExistence type="inferred from homology"/>
<keyword evidence="7 11" id="KW-0012">Acyltransferase</keyword>
<dbReference type="Gene3D" id="1.10.246.130">
    <property type="match status" value="1"/>
</dbReference>
<evidence type="ECO:0000256" key="8">
    <source>
        <dbReference type="ARBA" id="ARBA00047417"/>
    </source>
</evidence>
<evidence type="ECO:0000256" key="3">
    <source>
        <dbReference type="ARBA" id="ARBA00009381"/>
    </source>
</evidence>
<name>A0A563W1T0_9CYAN</name>
<comment type="PTM">
    <text evidence="11">Cleaved by autocatalysis into a large and a small subunit.</text>
</comment>
<dbReference type="InterPro" id="IPR043138">
    <property type="entry name" value="GGT_lsub"/>
</dbReference>
<dbReference type="InterPro" id="IPR029055">
    <property type="entry name" value="Ntn_hydrolases_N"/>
</dbReference>
<dbReference type="InterPro" id="IPR051792">
    <property type="entry name" value="GGT_bact"/>
</dbReference>
<dbReference type="SUPFAM" id="SSF56235">
    <property type="entry name" value="N-terminal nucleophile aminohydrolases (Ntn hydrolases)"/>
    <property type="match status" value="1"/>
</dbReference>
<comment type="pathway">
    <text evidence="11">Sulfur metabolism; glutathione metabolism.</text>
</comment>
<feature type="binding site" evidence="10">
    <location>
        <begin position="469"/>
        <end position="470"/>
    </location>
    <ligand>
        <name>L-glutamate</name>
        <dbReference type="ChEBI" id="CHEBI:29985"/>
    </ligand>
</feature>
<evidence type="ECO:0000313" key="12">
    <source>
        <dbReference type="EMBL" id="VEP17659.1"/>
    </source>
</evidence>
<dbReference type="Pfam" id="PF01019">
    <property type="entry name" value="G_glu_transpept"/>
    <property type="match status" value="1"/>
</dbReference>
<keyword evidence="4 11" id="KW-0808">Transferase</keyword>
<evidence type="ECO:0000256" key="10">
    <source>
        <dbReference type="PIRSR" id="PIRSR600101-2"/>
    </source>
</evidence>
<evidence type="ECO:0000256" key="6">
    <source>
        <dbReference type="ARBA" id="ARBA00023145"/>
    </source>
</evidence>
<comment type="catalytic activity">
    <reaction evidence="8 11">
        <text>an N-terminal (5-L-glutamyl)-[peptide] + an alpha-amino acid = 5-L-glutamyl amino acid + an N-terminal L-alpha-aminoacyl-[peptide]</text>
        <dbReference type="Rhea" id="RHEA:23904"/>
        <dbReference type="Rhea" id="RHEA-COMP:9780"/>
        <dbReference type="Rhea" id="RHEA-COMP:9795"/>
        <dbReference type="ChEBI" id="CHEBI:77644"/>
        <dbReference type="ChEBI" id="CHEBI:78597"/>
        <dbReference type="ChEBI" id="CHEBI:78599"/>
        <dbReference type="ChEBI" id="CHEBI:78608"/>
        <dbReference type="EC" id="2.3.2.2"/>
    </reaction>
</comment>
<dbReference type="PANTHER" id="PTHR43199:SF1">
    <property type="entry name" value="GLUTATHIONE HYDROLASE PROENZYME"/>
    <property type="match status" value="1"/>
</dbReference>
<dbReference type="OrthoDB" id="9781342at2"/>
<keyword evidence="11" id="KW-0317">Glutathione biosynthesis</keyword>
<dbReference type="Gene3D" id="3.60.20.40">
    <property type="match status" value="1"/>
</dbReference>
<dbReference type="PRINTS" id="PR01210">
    <property type="entry name" value="GGTRANSPTASE"/>
</dbReference>
<dbReference type="GO" id="GO:0036374">
    <property type="term" value="F:glutathione hydrolase activity"/>
    <property type="evidence" value="ECO:0007669"/>
    <property type="project" value="UniProtKB-UniRule"/>
</dbReference>
<dbReference type="NCBIfam" id="TIGR00066">
    <property type="entry name" value="g_glut_trans"/>
    <property type="match status" value="1"/>
</dbReference>
<keyword evidence="13" id="KW-1185">Reference proteome</keyword>
<dbReference type="EC" id="2.3.2.2" evidence="11"/>
<dbReference type="EC" id="3.4.19.13" evidence="11"/>
<feature type="binding site" evidence="10">
    <location>
        <begin position="416"/>
        <end position="418"/>
    </location>
    <ligand>
        <name>L-glutamate</name>
        <dbReference type="ChEBI" id="CHEBI:29985"/>
    </ligand>
</feature>
<evidence type="ECO:0000256" key="4">
    <source>
        <dbReference type="ARBA" id="ARBA00022679"/>
    </source>
</evidence>
<evidence type="ECO:0000256" key="2">
    <source>
        <dbReference type="ARBA" id="ARBA00001089"/>
    </source>
</evidence>
<dbReference type="AlphaFoldDB" id="A0A563W1T0"/>
<evidence type="ECO:0000256" key="7">
    <source>
        <dbReference type="ARBA" id="ARBA00023315"/>
    </source>
</evidence>
<organism evidence="12 13">
    <name type="scientific">Hyella patelloides LEGE 07179</name>
    <dbReference type="NCBI Taxonomy" id="945734"/>
    <lineage>
        <taxon>Bacteria</taxon>
        <taxon>Bacillati</taxon>
        <taxon>Cyanobacteriota</taxon>
        <taxon>Cyanophyceae</taxon>
        <taxon>Pleurocapsales</taxon>
        <taxon>Hyellaceae</taxon>
        <taxon>Hyella</taxon>
    </lineage>
</organism>
<comment type="similarity">
    <text evidence="3 11">Belongs to the gamma-glutamyltransferase family.</text>
</comment>
<accession>A0A563W1T0</accession>
<evidence type="ECO:0000256" key="1">
    <source>
        <dbReference type="ARBA" id="ARBA00001049"/>
    </source>
</evidence>
<dbReference type="PANTHER" id="PTHR43199">
    <property type="entry name" value="GLUTATHIONE HYDROLASE"/>
    <property type="match status" value="1"/>
</dbReference>
<protein>
    <recommendedName>
        <fullName evidence="11">Glutathione hydrolase proenzyme</fullName>
        <ecNumber evidence="11">2.3.2.2</ecNumber>
        <ecNumber evidence="11">3.4.19.13</ecNumber>
    </recommendedName>
    <component>
        <recommendedName>
            <fullName evidence="11">Glutathione hydrolase large chain</fullName>
        </recommendedName>
    </component>
    <component>
        <recommendedName>
            <fullName evidence="11">Glutathione hydrolase small chain</fullName>
        </recommendedName>
    </component>
</protein>
<dbReference type="GO" id="GO:0006751">
    <property type="term" value="P:glutathione catabolic process"/>
    <property type="evidence" value="ECO:0007669"/>
    <property type="project" value="UniProtKB-UniRule"/>
</dbReference>
<evidence type="ECO:0000256" key="11">
    <source>
        <dbReference type="RuleBase" id="RU368036"/>
    </source>
</evidence>
<dbReference type="UniPathway" id="UPA00204"/>
<evidence type="ECO:0000313" key="13">
    <source>
        <dbReference type="Proteomes" id="UP000320055"/>
    </source>
</evidence>
<dbReference type="InterPro" id="IPR043137">
    <property type="entry name" value="GGT_ssub_C"/>
</dbReference>
<comment type="catalytic activity">
    <reaction evidence="1 11">
        <text>an S-substituted glutathione + H2O = an S-substituted L-cysteinylglycine + L-glutamate</text>
        <dbReference type="Rhea" id="RHEA:59468"/>
        <dbReference type="ChEBI" id="CHEBI:15377"/>
        <dbReference type="ChEBI" id="CHEBI:29985"/>
        <dbReference type="ChEBI" id="CHEBI:90779"/>
        <dbReference type="ChEBI" id="CHEBI:143103"/>
        <dbReference type="EC" id="3.4.19.13"/>
    </reaction>
</comment>
<dbReference type="InterPro" id="IPR000101">
    <property type="entry name" value="GGT_peptidase"/>
</dbReference>
<dbReference type="GO" id="GO:0103068">
    <property type="term" value="F:leukotriene C4 gamma-glutamyl transferase activity"/>
    <property type="evidence" value="ECO:0007669"/>
    <property type="project" value="UniProtKB-EC"/>
</dbReference>
<dbReference type="GO" id="GO:0006750">
    <property type="term" value="P:glutathione biosynthetic process"/>
    <property type="evidence" value="ECO:0007669"/>
    <property type="project" value="UniProtKB-KW"/>
</dbReference>
<dbReference type="InterPro" id="IPR055262">
    <property type="entry name" value="GGT_CS"/>
</dbReference>
<feature type="active site" description="Nucleophile" evidence="9">
    <location>
        <position position="398"/>
    </location>
</feature>
<keyword evidence="6 11" id="KW-0865">Zymogen</keyword>
<dbReference type="EMBL" id="CAACVJ010000592">
    <property type="protein sequence ID" value="VEP17659.1"/>
    <property type="molecule type" value="Genomic_DNA"/>
</dbReference>
<feature type="binding site" evidence="10">
    <location>
        <position position="440"/>
    </location>
    <ligand>
        <name>L-glutamate</name>
        <dbReference type="ChEBI" id="CHEBI:29985"/>
    </ligand>
</feature>
<evidence type="ECO:0000256" key="5">
    <source>
        <dbReference type="ARBA" id="ARBA00022801"/>
    </source>
</evidence>
<reference evidence="12 13" key="1">
    <citation type="submission" date="2019-01" db="EMBL/GenBank/DDBJ databases">
        <authorList>
            <person name="Brito A."/>
        </authorList>
    </citation>
    <scope>NUCLEOTIDE SEQUENCE [LARGE SCALE GENOMIC DNA]</scope>
    <source>
        <strain evidence="12">1</strain>
    </source>
</reference>
<sequence length="590" mass="63437">MKKIIAKRKLFLLGFIICLCIGITTNVSAVTQWCLQSLGSASCLFANAANPVLPTTGENGAVVSTSRDASLVGLEVLKDGGNAIDAAVAVGYALAVTDPCCGNLGGGGFMTIRFADGEETFINFRETAPLKSTADMYLDAEGNIVDELSTRGYLAVGVPGTVKGLNYALDKYGTMKRDRVINPAIKLATEGYTLQQGDIDIFQAGKSRLEEAETAKIFLDDRGKVRQTGDVLQQPELAATLQQLIPEGDAFYQGEIAQKVVAASEANGGILSLEDFATYNISEYEPISCSYREYRVISSPPPGGGTTLCQMLTVLSGYDLQQSGWRTTESLHHILSSMLFAFGDRNRYLGDPDFVDNPVDKLLSAEYAESIRQQIPANQAIPPEQVYDTEVQSEGTNTTHYSVIDREGNAVAVTYTINSYFGAGVVAPGTGFLLNNEMDDFTAKVGVANQFGLKQGSTNIIEPGKRPLSSMSPTIVTKDDEVFLVTGTPGGSTIPTTVLQVITSVIDYQKSLTEAVNTPRFHYQGFPDMVTTENNAMQSETIRGLRLKGYKVNPSDRQWGGAESIIVNSETNLLEGVNDIRKPAGAAVAY</sequence>
<evidence type="ECO:0000256" key="9">
    <source>
        <dbReference type="PIRSR" id="PIRSR600101-1"/>
    </source>
</evidence>
<comment type="catalytic activity">
    <reaction evidence="2 11">
        <text>glutathione + H2O = L-cysteinylglycine + L-glutamate</text>
        <dbReference type="Rhea" id="RHEA:28807"/>
        <dbReference type="ChEBI" id="CHEBI:15377"/>
        <dbReference type="ChEBI" id="CHEBI:29985"/>
        <dbReference type="ChEBI" id="CHEBI:57925"/>
        <dbReference type="ChEBI" id="CHEBI:61694"/>
        <dbReference type="EC" id="3.4.19.13"/>
    </reaction>
</comment>
<keyword evidence="5 11" id="KW-0378">Hydrolase</keyword>
<dbReference type="Proteomes" id="UP000320055">
    <property type="component" value="Unassembled WGS sequence"/>
</dbReference>
<feature type="binding site" evidence="10">
    <location>
        <position position="491"/>
    </location>
    <ligand>
        <name>L-glutamate</name>
        <dbReference type="ChEBI" id="CHEBI:29985"/>
    </ligand>
</feature>
<gene>
    <name evidence="12" type="primary">ggt</name>
    <name evidence="12" type="ORF">H1P_6310006</name>
</gene>
<feature type="binding site" evidence="10">
    <location>
        <position position="125"/>
    </location>
    <ligand>
        <name>L-glutamate</name>
        <dbReference type="ChEBI" id="CHEBI:29985"/>
    </ligand>
</feature>
<comment type="subunit">
    <text evidence="11">This enzyme consists of two polypeptide chains, which are synthesized in precursor form from a single polypeptide.</text>
</comment>